<evidence type="ECO:0000256" key="6">
    <source>
        <dbReference type="HAMAP-Rule" id="MF_01859"/>
    </source>
</evidence>
<dbReference type="GO" id="GO:0052916">
    <property type="term" value="F:23S rRNA (guanine(1835)-N(2))-methyltransferase activity"/>
    <property type="evidence" value="ECO:0007669"/>
    <property type="project" value="UniProtKB-EC"/>
</dbReference>
<keyword evidence="3 6" id="KW-0489">Methyltransferase</keyword>
<dbReference type="Pfam" id="PF26049">
    <property type="entry name" value="RLMG_N"/>
    <property type="match status" value="1"/>
</dbReference>
<gene>
    <name evidence="6" type="primary">rlmG</name>
    <name evidence="9" type="ORF">H4O21_06800</name>
</gene>
<comment type="function">
    <text evidence="6">Specifically methylates the guanine in position 1835 (m2G1835) of 23S rRNA.</text>
</comment>
<dbReference type="Pfam" id="PF05175">
    <property type="entry name" value="MTS"/>
    <property type="match status" value="1"/>
</dbReference>
<dbReference type="AlphaFoldDB" id="A0A839IP70"/>
<feature type="domain" description="Methyltransferase small" evidence="7">
    <location>
        <begin position="207"/>
        <end position="376"/>
    </location>
</feature>
<evidence type="ECO:0000313" key="9">
    <source>
        <dbReference type="EMBL" id="MBB1486312.1"/>
    </source>
</evidence>
<proteinExistence type="inferred from homology"/>
<keyword evidence="2 6" id="KW-0698">rRNA processing</keyword>
<comment type="subcellular location">
    <subcellularLocation>
        <location evidence="6">Cytoplasm</location>
    </subcellularLocation>
</comment>
<evidence type="ECO:0000313" key="10">
    <source>
        <dbReference type="Proteomes" id="UP000565262"/>
    </source>
</evidence>
<dbReference type="InterPro" id="IPR029063">
    <property type="entry name" value="SAM-dependent_MTases_sf"/>
</dbReference>
<dbReference type="PROSITE" id="PS00092">
    <property type="entry name" value="N6_MTASE"/>
    <property type="match status" value="1"/>
</dbReference>
<keyword evidence="1 6" id="KW-0963">Cytoplasm</keyword>
<evidence type="ECO:0000256" key="3">
    <source>
        <dbReference type="ARBA" id="ARBA00022603"/>
    </source>
</evidence>
<dbReference type="Gene3D" id="3.40.50.150">
    <property type="entry name" value="Vaccinia Virus protein VP39"/>
    <property type="match status" value="2"/>
</dbReference>
<dbReference type="InterPro" id="IPR058679">
    <property type="entry name" value="RlmG_N"/>
</dbReference>
<dbReference type="Proteomes" id="UP000565262">
    <property type="component" value="Unassembled WGS sequence"/>
</dbReference>
<dbReference type="InterPro" id="IPR046977">
    <property type="entry name" value="RsmC/RlmG"/>
</dbReference>
<dbReference type="GO" id="GO:0005737">
    <property type="term" value="C:cytoplasm"/>
    <property type="evidence" value="ECO:0007669"/>
    <property type="project" value="UniProtKB-SubCell"/>
</dbReference>
<protein>
    <recommendedName>
        <fullName evidence="6">Ribosomal RNA large subunit methyltransferase G</fullName>
        <ecNumber evidence="6">2.1.1.174</ecNumber>
    </recommendedName>
    <alternativeName>
        <fullName evidence="6">23S rRNA m2G1835 methyltransferase</fullName>
    </alternativeName>
    <alternativeName>
        <fullName evidence="6">rRNA (guanine-N(2)-)-methyltransferase RlmG</fullName>
    </alternativeName>
</protein>
<dbReference type="CDD" id="cd02440">
    <property type="entry name" value="AdoMet_MTases"/>
    <property type="match status" value="1"/>
</dbReference>
<dbReference type="GO" id="GO:0003676">
    <property type="term" value="F:nucleic acid binding"/>
    <property type="evidence" value="ECO:0007669"/>
    <property type="project" value="InterPro"/>
</dbReference>
<dbReference type="EMBL" id="JACJFM010000006">
    <property type="protein sequence ID" value="MBB1486312.1"/>
    <property type="molecule type" value="Genomic_DNA"/>
</dbReference>
<evidence type="ECO:0000256" key="2">
    <source>
        <dbReference type="ARBA" id="ARBA00022552"/>
    </source>
</evidence>
<reference evidence="9 10" key="1">
    <citation type="submission" date="2020-08" db="EMBL/GenBank/DDBJ databases">
        <title>Oceanospirillum sp. nov. isolated from marine sediment.</title>
        <authorList>
            <person name="Ji X."/>
        </authorList>
    </citation>
    <scope>NUCLEOTIDE SEQUENCE [LARGE SCALE GENOMIC DNA]</scope>
    <source>
        <strain evidence="9 10">D5</strain>
    </source>
</reference>
<evidence type="ECO:0000259" key="7">
    <source>
        <dbReference type="Pfam" id="PF05175"/>
    </source>
</evidence>
<dbReference type="PANTHER" id="PTHR47816">
    <property type="entry name" value="RIBOSOMAL RNA SMALL SUBUNIT METHYLTRANSFERASE C"/>
    <property type="match status" value="1"/>
</dbReference>
<comment type="similarity">
    <text evidence="6">Belongs to the methyltransferase superfamily. RlmG family.</text>
</comment>
<dbReference type="InterPro" id="IPR002052">
    <property type="entry name" value="DNA_methylase_N6_adenine_CS"/>
</dbReference>
<dbReference type="SUPFAM" id="SSF53335">
    <property type="entry name" value="S-adenosyl-L-methionine-dependent methyltransferases"/>
    <property type="match status" value="2"/>
</dbReference>
<sequence length="380" mass="42645">MEQLNSPQGTFHFSRFPVRKKETLRAWDAADEYLLHHIHELSPETDTSILIINDQFGALSTALNEYSPSMQSDSWLAHQGTLFNLQQNNIPDNTVHLLTSLESPRQSPDIILIKIPKSLSMLEEQLYRIRPLLTSNTRIIAAGMAKHIHTSTLQLFEQLIGQTHTSLAVKKARLIFSEPNLSLAPPVSPYPIALQLENCGFNHTRFKLSNHGGVFSREKLDIGTRFFLQNLPETLDGSSIIDLGCGNGVVGLMAAERFPDADITFVDESFMAVDSARINFQRAFPDRNAIFKTTDCLAGIEKNSADLILNNPPFHQNNVVGDFIAQQMFRESKQVLKQGGELWVIGNRHLGYHVALKRLFGNCVTVTSNKKFVILKAIKR</sequence>
<name>A0A839IP70_9GAMM</name>
<comment type="catalytic activity">
    <reaction evidence="6">
        <text>guanosine(1835) in 23S rRNA + S-adenosyl-L-methionine = N(2)-methylguanosine(1835) in 23S rRNA + S-adenosyl-L-homocysteine + H(+)</text>
        <dbReference type="Rhea" id="RHEA:42744"/>
        <dbReference type="Rhea" id="RHEA-COMP:10217"/>
        <dbReference type="Rhea" id="RHEA-COMP:10218"/>
        <dbReference type="ChEBI" id="CHEBI:15378"/>
        <dbReference type="ChEBI" id="CHEBI:57856"/>
        <dbReference type="ChEBI" id="CHEBI:59789"/>
        <dbReference type="ChEBI" id="CHEBI:74269"/>
        <dbReference type="ChEBI" id="CHEBI:74481"/>
        <dbReference type="EC" id="2.1.1.174"/>
    </reaction>
</comment>
<keyword evidence="5 6" id="KW-0949">S-adenosyl-L-methionine</keyword>
<accession>A0A839IP70</accession>
<evidence type="ECO:0000259" key="8">
    <source>
        <dbReference type="Pfam" id="PF26049"/>
    </source>
</evidence>
<organism evidence="9 10">
    <name type="scientific">Oceanospirillum sediminis</name>
    <dbReference type="NCBI Taxonomy" id="2760088"/>
    <lineage>
        <taxon>Bacteria</taxon>
        <taxon>Pseudomonadati</taxon>
        <taxon>Pseudomonadota</taxon>
        <taxon>Gammaproteobacteria</taxon>
        <taxon>Oceanospirillales</taxon>
        <taxon>Oceanospirillaceae</taxon>
        <taxon>Oceanospirillum</taxon>
    </lineage>
</organism>
<dbReference type="InterPro" id="IPR017237">
    <property type="entry name" value="RLMG"/>
</dbReference>
<evidence type="ECO:0000256" key="5">
    <source>
        <dbReference type="ARBA" id="ARBA00022691"/>
    </source>
</evidence>
<keyword evidence="4 6" id="KW-0808">Transferase</keyword>
<dbReference type="PIRSF" id="PIRSF037565">
    <property type="entry name" value="RRNA_m2G_Mtase_RsmD_prd"/>
    <property type="match status" value="1"/>
</dbReference>
<evidence type="ECO:0000256" key="4">
    <source>
        <dbReference type="ARBA" id="ARBA00022679"/>
    </source>
</evidence>
<dbReference type="InterPro" id="IPR007848">
    <property type="entry name" value="Small_mtfrase_dom"/>
</dbReference>
<keyword evidence="10" id="KW-1185">Reference proteome</keyword>
<comment type="caution">
    <text evidence="9">The sequence shown here is derived from an EMBL/GenBank/DDBJ whole genome shotgun (WGS) entry which is preliminary data.</text>
</comment>
<dbReference type="HAMAP" id="MF_01859">
    <property type="entry name" value="23SrRNA_methyltr_G"/>
    <property type="match status" value="1"/>
</dbReference>
<dbReference type="EC" id="2.1.1.174" evidence="6"/>
<dbReference type="RefSeq" id="WP_182808088.1">
    <property type="nucleotide sequence ID" value="NZ_JACJFM010000006.1"/>
</dbReference>
<feature type="domain" description="RlmG N-terminal" evidence="8">
    <location>
        <begin position="1"/>
        <end position="180"/>
    </location>
</feature>
<dbReference type="PANTHER" id="PTHR47816:SF5">
    <property type="entry name" value="RIBOSOMAL RNA LARGE SUBUNIT METHYLTRANSFERASE G"/>
    <property type="match status" value="1"/>
</dbReference>
<evidence type="ECO:0000256" key="1">
    <source>
        <dbReference type="ARBA" id="ARBA00022490"/>
    </source>
</evidence>